<sequence length="190" mass="19867">MKCVIGGNSSCSNYEPLAVQVLHLQLVHVVAGGFTQMTLGCMMASVHLAGPPHHACPVCCCFPLYFHHLDSRCRYHPQLLPQAALLAVAGLPVRTTTEQACWSACAWRTRLVAKEASAAAMSSAILMAVRGRSGIIDPDFAEAAGANGGSYGGIVATAPVLTRSCSFSLATVVKSRFCTICTSGALGSVR</sequence>
<name>A0A8J4EW23_9CHLO</name>
<dbReference type="AlphaFoldDB" id="A0A8J4EW23"/>
<gene>
    <name evidence="1" type="ORF">Vafri_4546</name>
</gene>
<organism evidence="1 2">
    <name type="scientific">Volvox africanus</name>
    <dbReference type="NCBI Taxonomy" id="51714"/>
    <lineage>
        <taxon>Eukaryota</taxon>
        <taxon>Viridiplantae</taxon>
        <taxon>Chlorophyta</taxon>
        <taxon>core chlorophytes</taxon>
        <taxon>Chlorophyceae</taxon>
        <taxon>CS clade</taxon>
        <taxon>Chlamydomonadales</taxon>
        <taxon>Volvocaceae</taxon>
        <taxon>Volvox</taxon>
    </lineage>
</organism>
<reference evidence="1" key="1">
    <citation type="journal article" date="2021" name="Proc. Natl. Acad. Sci. U.S.A.">
        <title>Three genomes in the algal genus Volvox reveal the fate of a haploid sex-determining region after a transition to homothallism.</title>
        <authorList>
            <person name="Yamamoto K."/>
            <person name="Hamaji T."/>
            <person name="Kawai-Toyooka H."/>
            <person name="Matsuzaki R."/>
            <person name="Takahashi F."/>
            <person name="Nishimura Y."/>
            <person name="Kawachi M."/>
            <person name="Noguchi H."/>
            <person name="Minakuchi Y."/>
            <person name="Umen J.G."/>
            <person name="Toyoda A."/>
            <person name="Nozaki H."/>
        </authorList>
    </citation>
    <scope>NUCLEOTIDE SEQUENCE</scope>
    <source>
        <strain evidence="1">NIES-3780</strain>
    </source>
</reference>
<dbReference type="Proteomes" id="UP000747399">
    <property type="component" value="Unassembled WGS sequence"/>
</dbReference>
<comment type="caution">
    <text evidence="1">The sequence shown here is derived from an EMBL/GenBank/DDBJ whole genome shotgun (WGS) entry which is preliminary data.</text>
</comment>
<dbReference type="EMBL" id="BNCO01000005">
    <property type="protein sequence ID" value="GIL47925.1"/>
    <property type="molecule type" value="Genomic_DNA"/>
</dbReference>
<keyword evidence="2" id="KW-1185">Reference proteome</keyword>
<evidence type="ECO:0000313" key="1">
    <source>
        <dbReference type="EMBL" id="GIL47925.1"/>
    </source>
</evidence>
<protein>
    <submittedName>
        <fullName evidence="1">Uncharacterized protein</fullName>
    </submittedName>
</protein>
<evidence type="ECO:0000313" key="2">
    <source>
        <dbReference type="Proteomes" id="UP000747399"/>
    </source>
</evidence>
<accession>A0A8J4EW23</accession>
<proteinExistence type="predicted"/>